<dbReference type="PANTHER" id="PTHR43540">
    <property type="entry name" value="PEROXYUREIDOACRYLATE/UREIDOACRYLATE AMIDOHYDROLASE-RELATED"/>
    <property type="match status" value="1"/>
</dbReference>
<dbReference type="GO" id="GO:0016787">
    <property type="term" value="F:hydrolase activity"/>
    <property type="evidence" value="ECO:0007669"/>
    <property type="project" value="UniProtKB-KW"/>
</dbReference>
<dbReference type="Pfam" id="PF00857">
    <property type="entry name" value="Isochorismatase"/>
    <property type="match status" value="1"/>
</dbReference>
<organism evidence="3 4">
    <name type="scientific">Flagellimonas ochracea</name>
    <dbReference type="NCBI Taxonomy" id="2696472"/>
    <lineage>
        <taxon>Bacteria</taxon>
        <taxon>Pseudomonadati</taxon>
        <taxon>Bacteroidota</taxon>
        <taxon>Flavobacteriia</taxon>
        <taxon>Flavobacteriales</taxon>
        <taxon>Flavobacteriaceae</taxon>
        <taxon>Flagellimonas</taxon>
    </lineage>
</organism>
<dbReference type="InterPro" id="IPR036380">
    <property type="entry name" value="Isochorismatase-like_sf"/>
</dbReference>
<dbReference type="PANTHER" id="PTHR43540:SF14">
    <property type="entry name" value="ISOCHORISMATASE"/>
    <property type="match status" value="1"/>
</dbReference>
<keyword evidence="4" id="KW-1185">Reference proteome</keyword>
<feature type="domain" description="Isochorismatase-like" evidence="2">
    <location>
        <begin position="6"/>
        <end position="144"/>
    </location>
</feature>
<dbReference type="InterPro" id="IPR050272">
    <property type="entry name" value="Isochorismatase-like_hydrls"/>
</dbReference>
<dbReference type="Proteomes" id="UP000667650">
    <property type="component" value="Unassembled WGS sequence"/>
</dbReference>
<reference evidence="3" key="1">
    <citation type="submission" date="2020-01" db="EMBL/GenBank/DDBJ databases">
        <title>Muricauda ochracea sp. nov., isolated from a tidal flat of Garorim bay in Korea.</title>
        <authorList>
            <person name="Kim D."/>
            <person name="Yoo Y."/>
            <person name="Kim J.-J."/>
        </authorList>
    </citation>
    <scope>NUCLEOTIDE SEQUENCE</scope>
    <source>
        <strain evidence="3">JGD-17</strain>
    </source>
</reference>
<comment type="caution">
    <text evidence="3">The sequence shown here is derived from an EMBL/GenBank/DDBJ whole genome shotgun (WGS) entry which is preliminary data.</text>
</comment>
<evidence type="ECO:0000256" key="1">
    <source>
        <dbReference type="ARBA" id="ARBA00022801"/>
    </source>
</evidence>
<dbReference type="SUPFAM" id="SSF52499">
    <property type="entry name" value="Isochorismatase-like hydrolases"/>
    <property type="match status" value="1"/>
</dbReference>
<dbReference type="InterPro" id="IPR000868">
    <property type="entry name" value="Isochorismatase-like_dom"/>
</dbReference>
<dbReference type="Gene3D" id="3.40.50.850">
    <property type="entry name" value="Isochorismatase-like"/>
    <property type="match status" value="1"/>
</dbReference>
<dbReference type="AlphaFoldDB" id="A0A964T921"/>
<evidence type="ECO:0000313" key="3">
    <source>
        <dbReference type="EMBL" id="NAY90463.1"/>
    </source>
</evidence>
<gene>
    <name evidence="3" type="ORF">GTQ34_00905</name>
</gene>
<evidence type="ECO:0000313" key="4">
    <source>
        <dbReference type="Proteomes" id="UP000667650"/>
    </source>
</evidence>
<keyword evidence="1" id="KW-0378">Hydrolase</keyword>
<proteinExistence type="predicted"/>
<dbReference type="EMBL" id="JAAABI010000001">
    <property type="protein sequence ID" value="NAY90463.1"/>
    <property type="molecule type" value="Genomic_DNA"/>
</dbReference>
<name>A0A964T921_9FLAO</name>
<dbReference type="RefSeq" id="WP_166521879.1">
    <property type="nucleotide sequence ID" value="NZ_JAAABI010000001.1"/>
</dbReference>
<accession>A0A964T921</accession>
<protein>
    <submittedName>
        <fullName evidence="3">Isochorismatase family protein</fullName>
    </submittedName>
</protein>
<sequence>MEKRKALLVIDMQKGSFIPKTPRFDTIGVIKRINELAEMFRELNYPVVYIQHDGTGTGEFEKNNTDWENLDDLIVESNDVRIDKYANDVFYKSELHSKLKELNVNELFITGCATDFCVESTIQSALTKDYNITVVEDGHTTGERPHLKAEQVIEHYNWVWQNMIPTNGEIKVEKTEKIKTICQQCITAITADSTTSESTRNC</sequence>
<evidence type="ECO:0000259" key="2">
    <source>
        <dbReference type="Pfam" id="PF00857"/>
    </source>
</evidence>